<dbReference type="EMBL" id="JACGWJ010000734">
    <property type="protein sequence ID" value="KAL0288946.1"/>
    <property type="molecule type" value="Genomic_DNA"/>
</dbReference>
<proteinExistence type="predicted"/>
<evidence type="ECO:0000256" key="1">
    <source>
        <dbReference type="SAM" id="MobiDB-lite"/>
    </source>
</evidence>
<dbReference type="AlphaFoldDB" id="A0AAW2J2W3"/>
<reference evidence="2" key="1">
    <citation type="submission" date="2020-06" db="EMBL/GenBank/DDBJ databases">
        <authorList>
            <person name="Li T."/>
            <person name="Hu X."/>
            <person name="Zhang T."/>
            <person name="Song X."/>
            <person name="Zhang H."/>
            <person name="Dai N."/>
            <person name="Sheng W."/>
            <person name="Hou X."/>
            <person name="Wei L."/>
        </authorList>
    </citation>
    <scope>NUCLEOTIDE SEQUENCE</scope>
    <source>
        <strain evidence="2">G02</strain>
        <tissue evidence="2">Leaf</tissue>
    </source>
</reference>
<evidence type="ECO:0000313" key="2">
    <source>
        <dbReference type="EMBL" id="KAL0288946.1"/>
    </source>
</evidence>
<feature type="compositionally biased region" description="Low complexity" evidence="1">
    <location>
        <begin position="57"/>
        <end position="68"/>
    </location>
</feature>
<accession>A0AAW2J2W3</accession>
<reference evidence="2" key="2">
    <citation type="journal article" date="2024" name="Plant">
        <title>Genomic evolution and insights into agronomic trait innovations of Sesamum species.</title>
        <authorList>
            <person name="Miao H."/>
            <person name="Wang L."/>
            <person name="Qu L."/>
            <person name="Liu H."/>
            <person name="Sun Y."/>
            <person name="Le M."/>
            <person name="Wang Q."/>
            <person name="Wei S."/>
            <person name="Zheng Y."/>
            <person name="Lin W."/>
            <person name="Duan Y."/>
            <person name="Cao H."/>
            <person name="Xiong S."/>
            <person name="Wang X."/>
            <person name="Wei L."/>
            <person name="Li C."/>
            <person name="Ma Q."/>
            <person name="Ju M."/>
            <person name="Zhao R."/>
            <person name="Li G."/>
            <person name="Mu C."/>
            <person name="Tian Q."/>
            <person name="Mei H."/>
            <person name="Zhang T."/>
            <person name="Gao T."/>
            <person name="Zhang H."/>
        </authorList>
    </citation>
    <scope>NUCLEOTIDE SEQUENCE</scope>
    <source>
        <strain evidence="2">G02</strain>
    </source>
</reference>
<protein>
    <submittedName>
        <fullName evidence="2">Uncharacterized protein</fullName>
    </submittedName>
</protein>
<organism evidence="2">
    <name type="scientific">Sesamum radiatum</name>
    <name type="common">Black benniseed</name>
    <dbReference type="NCBI Taxonomy" id="300843"/>
    <lineage>
        <taxon>Eukaryota</taxon>
        <taxon>Viridiplantae</taxon>
        <taxon>Streptophyta</taxon>
        <taxon>Embryophyta</taxon>
        <taxon>Tracheophyta</taxon>
        <taxon>Spermatophyta</taxon>
        <taxon>Magnoliopsida</taxon>
        <taxon>eudicotyledons</taxon>
        <taxon>Gunneridae</taxon>
        <taxon>Pentapetalae</taxon>
        <taxon>asterids</taxon>
        <taxon>lamiids</taxon>
        <taxon>Lamiales</taxon>
        <taxon>Pedaliaceae</taxon>
        <taxon>Sesamum</taxon>
    </lineage>
</organism>
<gene>
    <name evidence="2" type="ORF">Sradi_7085400</name>
</gene>
<name>A0AAW2J2W3_SESRA</name>
<comment type="caution">
    <text evidence="2">The sequence shown here is derived from an EMBL/GenBank/DDBJ whole genome shotgun (WGS) entry which is preliminary data.</text>
</comment>
<feature type="region of interest" description="Disordered" evidence="1">
    <location>
        <begin position="1"/>
        <end position="89"/>
    </location>
</feature>
<sequence length="124" mass="12927">MFGKLLRNHFGGRGGGAPRPRSPRETPSSSESKGKRFASASLGIAPGGSPKKSRMGSLSTPPSSSTKPPSGPPPPPTVKDERGVPLKYSRAPSDCLHSLQSLEVEQEGNLCLVGSLMRGGTVFE</sequence>